<protein>
    <recommendedName>
        <fullName evidence="2">Anaphase-promoting complex subunit 5</fullName>
    </recommendedName>
</protein>
<dbReference type="AlphaFoldDB" id="I2H2N7"/>
<evidence type="ECO:0000256" key="3">
    <source>
        <dbReference type="ARBA" id="ARBA00022618"/>
    </source>
</evidence>
<sequence length="655" mass="75596">MESVSGRLVVSSGLTPYDVTILLIIYMYCCCDKQVPIRIFIDLISPTLSPSEYNPILEILSERDVLQNPSLPTLTFIIKTLLENDIKDIALNVISTLEQINSIDKVVLIVNVLARECVVPDYKCINNVQTADSSHGWRLVSKKSLLGQYIDKCYSRFQVGEFFEEHLLLKRIMSHLKDFKHSKLYADLQHLLDTKAQNVLLSFESDDESSGVLLLNILKSTNNVKPDQEIIVSDEYYQNIINWELYKLMPNNNDLTEQDKIASNIRSAYLINSATLEEYSRFPTLHLLNYFLYSNSNFYQDAMDSLHSYSDHILTRNGDNYFHIALLSMATFHSHYNDCEAAVKDFIEATKVARENKDTSTLYQIMIWVLSFVESHPEYSHTLGLSFDQIINYLENCSDMEDSFIAENTYRWKSLIGLKEGSNLVCLLEDTCRFMTLAFQSMTDFKSKASTFTFLENLWESLGINDLSEIYGFFVKIHKNSIDSKIKRIKTDFDKAKYYNIDYLLLHINSPRLSSKMLMRLKLLEIQYDQSIGDASIALEKIKNILYEKDNDMNPALSFYWRFHFLKEECNIFISSGLASRAFSRVKLLGEMALQNKNPKLMAESLLLLSKTICQFNKNPLDSLIFPNHLVPFIFPNIKNQFLNLIESPSIEVNC</sequence>
<keyword evidence="5" id="KW-0833">Ubl conjugation pathway</keyword>
<dbReference type="GO" id="GO:0031145">
    <property type="term" value="P:anaphase-promoting complex-dependent catabolic process"/>
    <property type="evidence" value="ECO:0007669"/>
    <property type="project" value="TreeGrafter"/>
</dbReference>
<evidence type="ECO:0000256" key="4">
    <source>
        <dbReference type="ARBA" id="ARBA00022776"/>
    </source>
</evidence>
<evidence type="ECO:0000256" key="6">
    <source>
        <dbReference type="ARBA" id="ARBA00023306"/>
    </source>
</evidence>
<dbReference type="FunCoup" id="I2H2N7">
    <property type="interactions" value="209"/>
</dbReference>
<dbReference type="GeneID" id="14495622"/>
<dbReference type="InterPro" id="IPR037679">
    <property type="entry name" value="Apc5"/>
</dbReference>
<feature type="domain" description="Anaphase-promoting complex subunit 5" evidence="7">
    <location>
        <begin position="286"/>
        <end position="375"/>
    </location>
</feature>
<dbReference type="Proteomes" id="UP000002866">
    <property type="component" value="Chromosome 4"/>
</dbReference>
<dbReference type="Pfam" id="PF12862">
    <property type="entry name" value="ANAPC5"/>
    <property type="match status" value="1"/>
</dbReference>
<organism evidence="8 9">
    <name type="scientific">Henningerozyma blattae (strain ATCC 34711 / CBS 6284 / DSM 70876 / NBRC 10599 / NRRL Y-10934 / UCD 77-7)</name>
    <name type="common">Yeast</name>
    <name type="synonym">Tetrapisispora blattae</name>
    <dbReference type="NCBI Taxonomy" id="1071380"/>
    <lineage>
        <taxon>Eukaryota</taxon>
        <taxon>Fungi</taxon>
        <taxon>Dikarya</taxon>
        <taxon>Ascomycota</taxon>
        <taxon>Saccharomycotina</taxon>
        <taxon>Saccharomycetes</taxon>
        <taxon>Saccharomycetales</taxon>
        <taxon>Saccharomycetaceae</taxon>
        <taxon>Henningerozyma</taxon>
    </lineage>
</organism>
<evidence type="ECO:0000256" key="1">
    <source>
        <dbReference type="ARBA" id="ARBA00007450"/>
    </source>
</evidence>
<evidence type="ECO:0000313" key="9">
    <source>
        <dbReference type="Proteomes" id="UP000002866"/>
    </source>
</evidence>
<dbReference type="eggNOG" id="KOG4322">
    <property type="taxonomic scope" value="Eukaryota"/>
</dbReference>
<dbReference type="RefSeq" id="XP_004180158.1">
    <property type="nucleotide sequence ID" value="XM_004180110.1"/>
</dbReference>
<dbReference type="PANTHER" id="PTHR12830:SF9">
    <property type="entry name" value="ANAPHASE-PROMOTING COMPLEX SUBUNIT 5"/>
    <property type="match status" value="1"/>
</dbReference>
<evidence type="ECO:0000256" key="2">
    <source>
        <dbReference type="ARBA" id="ARBA00016066"/>
    </source>
</evidence>
<evidence type="ECO:0000313" key="8">
    <source>
        <dbReference type="EMBL" id="CCH60639.1"/>
    </source>
</evidence>
<dbReference type="GO" id="GO:0045842">
    <property type="term" value="P:positive regulation of mitotic metaphase/anaphase transition"/>
    <property type="evidence" value="ECO:0007669"/>
    <property type="project" value="TreeGrafter"/>
</dbReference>
<dbReference type="OrthoDB" id="2504561at2759"/>
<dbReference type="GO" id="GO:0070979">
    <property type="term" value="P:protein K11-linked ubiquitination"/>
    <property type="evidence" value="ECO:0007669"/>
    <property type="project" value="TreeGrafter"/>
</dbReference>
<dbReference type="STRING" id="1071380.I2H2N7"/>
<dbReference type="OMA" id="RETIWIN"/>
<dbReference type="HOGENOM" id="CLU_416912_0_0_1"/>
<accession>I2H2N7</accession>
<proteinExistence type="inferred from homology"/>
<dbReference type="PANTHER" id="PTHR12830">
    <property type="entry name" value="ANAPHASE-PROMOTING COMPLEX SUBUNIT 5"/>
    <property type="match status" value="1"/>
</dbReference>
<dbReference type="GO" id="GO:0005680">
    <property type="term" value="C:anaphase-promoting complex"/>
    <property type="evidence" value="ECO:0007669"/>
    <property type="project" value="InterPro"/>
</dbReference>
<evidence type="ECO:0000259" key="7">
    <source>
        <dbReference type="Pfam" id="PF12862"/>
    </source>
</evidence>
<dbReference type="InParanoid" id="I2H2N7"/>
<comment type="similarity">
    <text evidence="1">Belongs to the APC5 family.</text>
</comment>
<dbReference type="InterPro" id="IPR026000">
    <property type="entry name" value="Apc5_dom"/>
</dbReference>
<dbReference type="GO" id="GO:0051301">
    <property type="term" value="P:cell division"/>
    <property type="evidence" value="ECO:0007669"/>
    <property type="project" value="UniProtKB-KW"/>
</dbReference>
<keyword evidence="3" id="KW-0132">Cell division</keyword>
<keyword evidence="6" id="KW-0131">Cell cycle</keyword>
<evidence type="ECO:0000256" key="5">
    <source>
        <dbReference type="ARBA" id="ARBA00022786"/>
    </source>
</evidence>
<gene>
    <name evidence="8" type="primary">TBLA0D01310</name>
    <name evidence="8" type="ORF">TBLA_0D01310</name>
</gene>
<keyword evidence="9" id="KW-1185">Reference proteome</keyword>
<dbReference type="EMBL" id="HE806319">
    <property type="protein sequence ID" value="CCH60639.1"/>
    <property type="molecule type" value="Genomic_DNA"/>
</dbReference>
<name>I2H2N7_HENB6</name>
<reference evidence="8 9" key="1">
    <citation type="journal article" date="2011" name="Proc. Natl. Acad. Sci. U.S.A.">
        <title>Evolutionary erosion of yeast sex chromosomes by mating-type switching accidents.</title>
        <authorList>
            <person name="Gordon J.L."/>
            <person name="Armisen D."/>
            <person name="Proux-Wera E."/>
            <person name="Oheigeartaigh S.S."/>
            <person name="Byrne K.P."/>
            <person name="Wolfe K.H."/>
        </authorList>
    </citation>
    <scope>NUCLEOTIDE SEQUENCE [LARGE SCALE GENOMIC DNA]</scope>
    <source>
        <strain evidence="9">ATCC 34711 / CBS 6284 / DSM 70876 / NBRC 10599 / NRRL Y-10934 / UCD 77-7</strain>
    </source>
</reference>
<keyword evidence="4" id="KW-0498">Mitosis</keyword>
<dbReference type="KEGG" id="tbl:TBLA_0D01310"/>